<sequence length="340" mass="39464">MAVKNQNMFVFIAIAISIFNTLQFLFCITHKHHSFTGMNTGSVTSARQSAMRAFLRRPKSKNARQQPVLVKQPIKLKKVGKKSKGVFKWLYSISLLIFSMLLLALNAVIPIDAIVKSKTSSNLAVNAIIIVIACAVFLTCSGVIYIFRILVLKKYLQDIPKAYIPITPKDISKRESDFIYSEMLRSEKIRRLARPNTYVNHPSLYHSYEVEKLLDHELAKSGTRTDYEKQNEMLIKLPNNLIYENVVRAIGEDIKYRKLLTIKKTFQVKVGKNQTLRSILVQKFDLISHELVDDDFKILYDFLNHYEKLRFSGEAITYDDFIKFLKLWDHIINLIYKYKV</sequence>
<dbReference type="Proteomes" id="UP000094801">
    <property type="component" value="Unassembled WGS sequence"/>
</dbReference>
<evidence type="ECO:0000256" key="1">
    <source>
        <dbReference type="ARBA" id="ARBA00002489"/>
    </source>
</evidence>
<keyword evidence="9" id="KW-1185">Reference proteome</keyword>
<comment type="caution">
    <text evidence="7">Lacks conserved residue(s) required for the propagation of feature annotation.</text>
</comment>
<evidence type="ECO:0000256" key="6">
    <source>
        <dbReference type="ARBA" id="ARBA00023136"/>
    </source>
</evidence>
<feature type="transmembrane region" description="Helical" evidence="7">
    <location>
        <begin position="123"/>
        <end position="147"/>
    </location>
</feature>
<dbReference type="STRING" id="983967.A0A1E4T1K7"/>
<keyword evidence="6 7" id="KW-0472">Membrane</keyword>
<dbReference type="AlphaFoldDB" id="A0A1E4T1K7"/>
<dbReference type="OrthoDB" id="4096362at2759"/>
<dbReference type="EMBL" id="KV453852">
    <property type="protein sequence ID" value="ODV85640.1"/>
    <property type="molecule type" value="Genomic_DNA"/>
</dbReference>
<comment type="subcellular location">
    <subcellularLocation>
        <location evidence="7">Membrane</location>
        <topology evidence="7">Multi-pass membrane protein</topology>
    </subcellularLocation>
</comment>
<feature type="transmembrane region" description="Helical" evidence="7">
    <location>
        <begin position="6"/>
        <end position="28"/>
    </location>
</feature>
<dbReference type="InterPro" id="IPR038869">
    <property type="entry name" value="DLT1"/>
</dbReference>
<evidence type="ECO:0000256" key="3">
    <source>
        <dbReference type="ARBA" id="ARBA00021353"/>
    </source>
</evidence>
<reference evidence="9" key="1">
    <citation type="submission" date="2016-04" db="EMBL/GenBank/DDBJ databases">
        <title>Comparative genomics of biotechnologically important yeasts.</title>
        <authorList>
            <consortium name="DOE Joint Genome Institute"/>
            <person name="Riley R."/>
            <person name="Haridas S."/>
            <person name="Wolfe K.H."/>
            <person name="Lopes M.R."/>
            <person name="Hittinger C.T."/>
            <person name="Goker M."/>
            <person name="Salamov A."/>
            <person name="Wisecaver J."/>
            <person name="Long T.M."/>
            <person name="Aerts A.L."/>
            <person name="Barry K."/>
            <person name="Choi C."/>
            <person name="Clum A."/>
            <person name="Coughlan A.Y."/>
            <person name="Deshpande S."/>
            <person name="Douglass A.P."/>
            <person name="Hanson S.J."/>
            <person name="Klenk H.-P."/>
            <person name="Labutti K."/>
            <person name="Lapidus A."/>
            <person name="Lindquist E."/>
            <person name="Lipzen A."/>
            <person name="Meier-Kolthoff J.P."/>
            <person name="Ohm R.A."/>
            <person name="Otillar R.P."/>
            <person name="Pangilinan J."/>
            <person name="Peng Y."/>
            <person name="Rokas A."/>
            <person name="Rosa C.A."/>
            <person name="Scheuner C."/>
            <person name="Sibirny A.A."/>
            <person name="Slot J.C."/>
            <person name="Stielow J.B."/>
            <person name="Sun H."/>
            <person name="Kurtzman C.P."/>
            <person name="Blackwell M."/>
            <person name="Grigoriev I.V."/>
            <person name="Jeffries T.W."/>
        </authorList>
    </citation>
    <scope>NUCLEOTIDE SEQUENCE [LARGE SCALE GENOMIC DNA]</scope>
    <source>
        <strain evidence="9">NRRL YB-2248</strain>
    </source>
</reference>
<feature type="transmembrane region" description="Helical" evidence="7">
    <location>
        <begin position="89"/>
        <end position="111"/>
    </location>
</feature>
<organism evidence="8 9">
    <name type="scientific">[Candida] arabinofermentans NRRL YB-2248</name>
    <dbReference type="NCBI Taxonomy" id="983967"/>
    <lineage>
        <taxon>Eukaryota</taxon>
        <taxon>Fungi</taxon>
        <taxon>Dikarya</taxon>
        <taxon>Ascomycota</taxon>
        <taxon>Saccharomycotina</taxon>
        <taxon>Pichiomycetes</taxon>
        <taxon>Pichiales</taxon>
        <taxon>Pichiaceae</taxon>
        <taxon>Ogataea</taxon>
        <taxon>Ogataea/Candida clade</taxon>
    </lineage>
</organism>
<keyword evidence="5 7" id="KW-1133">Transmembrane helix</keyword>
<evidence type="ECO:0000256" key="2">
    <source>
        <dbReference type="ARBA" id="ARBA00005550"/>
    </source>
</evidence>
<comment type="function">
    <text evidence="1 7">Required for growth under high-pressure and low-temperature conditions.</text>
</comment>
<comment type="similarity">
    <text evidence="2 7">Belongs to the DLT1 family.</text>
</comment>
<evidence type="ECO:0000313" key="8">
    <source>
        <dbReference type="EMBL" id="ODV85640.1"/>
    </source>
</evidence>
<dbReference type="GO" id="GO:0016020">
    <property type="term" value="C:membrane"/>
    <property type="evidence" value="ECO:0007669"/>
    <property type="project" value="UniProtKB-SubCell"/>
</dbReference>
<name>A0A1E4T1K7_9ASCO</name>
<evidence type="ECO:0000256" key="4">
    <source>
        <dbReference type="ARBA" id="ARBA00022692"/>
    </source>
</evidence>
<evidence type="ECO:0000256" key="7">
    <source>
        <dbReference type="RuleBase" id="RU367100"/>
    </source>
</evidence>
<dbReference type="PANTHER" id="PTHR40021">
    <property type="entry name" value="DEFECT AT LOW TEMPERATURE PROTEIN 1"/>
    <property type="match status" value="1"/>
</dbReference>
<evidence type="ECO:0000256" key="5">
    <source>
        <dbReference type="ARBA" id="ARBA00022989"/>
    </source>
</evidence>
<evidence type="ECO:0000313" key="9">
    <source>
        <dbReference type="Proteomes" id="UP000094801"/>
    </source>
</evidence>
<keyword evidence="4 7" id="KW-0812">Transmembrane</keyword>
<accession>A0A1E4T1K7</accession>
<gene>
    <name evidence="7" type="primary">DLT1</name>
    <name evidence="8" type="ORF">CANARDRAFT_28398</name>
</gene>
<protein>
    <recommendedName>
        <fullName evidence="3 7">Defect at low temperature protein 1</fullName>
    </recommendedName>
</protein>
<proteinExistence type="inferred from homology"/>
<dbReference type="PANTHER" id="PTHR40021:SF1">
    <property type="entry name" value="DEFECT AT LOW TEMPERATURE PROTEIN 1"/>
    <property type="match status" value="1"/>
</dbReference>